<evidence type="ECO:0000313" key="1">
    <source>
        <dbReference type="EMBL" id="JAE16792.1"/>
    </source>
</evidence>
<reference evidence="1" key="2">
    <citation type="journal article" date="2015" name="Data Brief">
        <title>Shoot transcriptome of the giant reed, Arundo donax.</title>
        <authorList>
            <person name="Barrero R.A."/>
            <person name="Guerrero F.D."/>
            <person name="Moolhuijzen P."/>
            <person name="Goolsby J.A."/>
            <person name="Tidwell J."/>
            <person name="Bellgard S.E."/>
            <person name="Bellgard M.I."/>
        </authorList>
    </citation>
    <scope>NUCLEOTIDE SEQUENCE</scope>
    <source>
        <tissue evidence="1">Shoot tissue taken approximately 20 cm above the soil surface</tissue>
    </source>
</reference>
<dbReference type="AlphaFoldDB" id="A0A0A9FX00"/>
<name>A0A0A9FX00_ARUDO</name>
<dbReference type="EMBL" id="GBRH01181104">
    <property type="protein sequence ID" value="JAE16792.1"/>
    <property type="molecule type" value="Transcribed_RNA"/>
</dbReference>
<accession>A0A0A9FX00</accession>
<reference evidence="1" key="1">
    <citation type="submission" date="2014-09" db="EMBL/GenBank/DDBJ databases">
        <authorList>
            <person name="Magalhaes I.L.F."/>
            <person name="Oliveira U."/>
            <person name="Santos F.R."/>
            <person name="Vidigal T.H.D.A."/>
            <person name="Brescovit A.D."/>
            <person name="Santos A.J."/>
        </authorList>
    </citation>
    <scope>NUCLEOTIDE SEQUENCE</scope>
    <source>
        <tissue evidence="1">Shoot tissue taken approximately 20 cm above the soil surface</tissue>
    </source>
</reference>
<proteinExistence type="predicted"/>
<sequence>MLKNKIKWLLIDCPTVDSAINHQSTSLWHAGIDRK</sequence>
<protein>
    <submittedName>
        <fullName evidence="1">Uncharacterized protein</fullName>
    </submittedName>
</protein>
<organism evidence="1">
    <name type="scientific">Arundo donax</name>
    <name type="common">Giant reed</name>
    <name type="synonym">Donax arundinaceus</name>
    <dbReference type="NCBI Taxonomy" id="35708"/>
    <lineage>
        <taxon>Eukaryota</taxon>
        <taxon>Viridiplantae</taxon>
        <taxon>Streptophyta</taxon>
        <taxon>Embryophyta</taxon>
        <taxon>Tracheophyta</taxon>
        <taxon>Spermatophyta</taxon>
        <taxon>Magnoliopsida</taxon>
        <taxon>Liliopsida</taxon>
        <taxon>Poales</taxon>
        <taxon>Poaceae</taxon>
        <taxon>PACMAD clade</taxon>
        <taxon>Arundinoideae</taxon>
        <taxon>Arundineae</taxon>
        <taxon>Arundo</taxon>
    </lineage>
</organism>